<keyword evidence="1" id="KW-0175">Coiled coil</keyword>
<feature type="coiled-coil region" evidence="1">
    <location>
        <begin position="14"/>
        <end position="142"/>
    </location>
</feature>
<protein>
    <submittedName>
        <fullName evidence="2">Uncharacterized protein</fullName>
    </submittedName>
</protein>
<evidence type="ECO:0000313" key="2">
    <source>
        <dbReference type="EMBL" id="THU48197.1"/>
    </source>
</evidence>
<dbReference type="Gene3D" id="1.10.287.1490">
    <property type="match status" value="1"/>
</dbReference>
<dbReference type="Proteomes" id="UP000317650">
    <property type="component" value="Chromosome 9"/>
</dbReference>
<sequence>MASGESQKHLLSLIRNVASEKSQEELRVSDLKKRLLELQNDLNVANADLDGAKRSREMVEQELRGSQVQLSMIGASIQAQEVRISLLQGEILKLRSDLDALKVRIALNTCLEDNITCLSTQMHELEAEYEKERHNRDKVYEQLAHVERRWFLVTAIMEEKKQLQELAEYPSWFYDYVNMHSKRMQYVLYTTCSSAYQPDDNSTIGRGRCRYIFQNVSLTIKSRHLSWRRHMLLLGRTCRRGAHVQAVDQTTLKTEGTEAT</sequence>
<organism evidence="2 3">
    <name type="scientific">Musa balbisiana</name>
    <name type="common">Banana</name>
    <dbReference type="NCBI Taxonomy" id="52838"/>
    <lineage>
        <taxon>Eukaryota</taxon>
        <taxon>Viridiplantae</taxon>
        <taxon>Streptophyta</taxon>
        <taxon>Embryophyta</taxon>
        <taxon>Tracheophyta</taxon>
        <taxon>Spermatophyta</taxon>
        <taxon>Magnoliopsida</taxon>
        <taxon>Liliopsida</taxon>
        <taxon>Zingiberales</taxon>
        <taxon>Musaceae</taxon>
        <taxon>Musa</taxon>
    </lineage>
</organism>
<proteinExistence type="predicted"/>
<dbReference type="InterPro" id="IPR053327">
    <property type="entry name" value="KIP"/>
</dbReference>
<dbReference type="EMBL" id="PYDT01000010">
    <property type="protein sequence ID" value="THU48197.1"/>
    <property type="molecule type" value="Genomic_DNA"/>
</dbReference>
<dbReference type="AlphaFoldDB" id="A0A4S8IIJ6"/>
<dbReference type="PANTHER" id="PTHR36001:SF2">
    <property type="entry name" value="CTAGE FAMILY PROTEIN-RELATED"/>
    <property type="match status" value="1"/>
</dbReference>
<evidence type="ECO:0000313" key="3">
    <source>
        <dbReference type="Proteomes" id="UP000317650"/>
    </source>
</evidence>
<accession>A0A4S8IIJ6</accession>
<gene>
    <name evidence="2" type="ORF">C4D60_Mb09t23690</name>
</gene>
<comment type="caution">
    <text evidence="2">The sequence shown here is derived from an EMBL/GenBank/DDBJ whole genome shotgun (WGS) entry which is preliminary data.</text>
</comment>
<evidence type="ECO:0000256" key="1">
    <source>
        <dbReference type="SAM" id="Coils"/>
    </source>
</evidence>
<reference evidence="2 3" key="1">
    <citation type="journal article" date="2019" name="Nat. Plants">
        <title>Genome sequencing of Musa balbisiana reveals subgenome evolution and function divergence in polyploid bananas.</title>
        <authorList>
            <person name="Yao X."/>
        </authorList>
    </citation>
    <scope>NUCLEOTIDE SEQUENCE [LARGE SCALE GENOMIC DNA]</scope>
    <source>
        <strain evidence="3">cv. DH-PKW</strain>
        <tissue evidence="2">Leaves</tissue>
    </source>
</reference>
<dbReference type="STRING" id="52838.A0A4S8IIJ6"/>
<dbReference type="PANTHER" id="PTHR36001">
    <property type="entry name" value="CTAGE FAMILY PROTEIN-RELATED"/>
    <property type="match status" value="1"/>
</dbReference>
<name>A0A4S8IIJ6_MUSBA</name>
<keyword evidence="3" id="KW-1185">Reference proteome</keyword>